<dbReference type="AlphaFoldDB" id="A0A8H7TG72"/>
<dbReference type="InterPro" id="IPR025533">
    <property type="entry name" value="DUF4419"/>
</dbReference>
<protein>
    <submittedName>
        <fullName evidence="1">Uncharacterized protein</fullName>
    </submittedName>
</protein>
<sequence>MYKIPRPSSENGNGVERLKLDGVTYHRIRSEFVTQGWVSVDIEIDESATGHGIYMVEMFAGSVGMDLNASGDHGQQLDTVKPVLGWWVYLKDSAQKPNTDSSERSIPETLGAEHTVMEERRLNMWRSLEVEV</sequence>
<keyword evidence="2" id="KW-1185">Reference proteome</keyword>
<organism evidence="1 2">
    <name type="scientific">Cadophora malorum</name>
    <dbReference type="NCBI Taxonomy" id="108018"/>
    <lineage>
        <taxon>Eukaryota</taxon>
        <taxon>Fungi</taxon>
        <taxon>Dikarya</taxon>
        <taxon>Ascomycota</taxon>
        <taxon>Pezizomycotina</taxon>
        <taxon>Leotiomycetes</taxon>
        <taxon>Helotiales</taxon>
        <taxon>Ploettnerulaceae</taxon>
        <taxon>Cadophora</taxon>
    </lineage>
</organism>
<dbReference type="EMBL" id="JAFJYH010000112">
    <property type="protein sequence ID" value="KAG4419154.1"/>
    <property type="molecule type" value="Genomic_DNA"/>
</dbReference>
<dbReference type="OrthoDB" id="9978173at2759"/>
<dbReference type="Proteomes" id="UP000664132">
    <property type="component" value="Unassembled WGS sequence"/>
</dbReference>
<accession>A0A8H7TG72</accession>
<name>A0A8H7TG72_9HELO</name>
<dbReference type="Pfam" id="PF14388">
    <property type="entry name" value="DUF4419"/>
    <property type="match status" value="1"/>
</dbReference>
<comment type="caution">
    <text evidence="1">The sequence shown here is derived from an EMBL/GenBank/DDBJ whole genome shotgun (WGS) entry which is preliminary data.</text>
</comment>
<evidence type="ECO:0000313" key="1">
    <source>
        <dbReference type="EMBL" id="KAG4419154.1"/>
    </source>
</evidence>
<proteinExistence type="predicted"/>
<gene>
    <name evidence="1" type="ORF">IFR04_007750</name>
</gene>
<reference evidence="1" key="1">
    <citation type="submission" date="2021-02" db="EMBL/GenBank/DDBJ databases">
        <title>Genome sequence Cadophora malorum strain M34.</title>
        <authorList>
            <person name="Stefanovic E."/>
            <person name="Vu D."/>
            <person name="Scully C."/>
            <person name="Dijksterhuis J."/>
            <person name="Roader J."/>
            <person name="Houbraken J."/>
        </authorList>
    </citation>
    <scope>NUCLEOTIDE SEQUENCE</scope>
    <source>
        <strain evidence="1">M34</strain>
    </source>
</reference>
<evidence type="ECO:0000313" key="2">
    <source>
        <dbReference type="Proteomes" id="UP000664132"/>
    </source>
</evidence>